<comment type="caution">
    <text evidence="1">The sequence shown here is derived from an EMBL/GenBank/DDBJ whole genome shotgun (WGS) entry which is preliminary data.</text>
</comment>
<evidence type="ECO:0000313" key="1">
    <source>
        <dbReference type="EMBL" id="CAG7822751.1"/>
    </source>
</evidence>
<name>A0A8J2KWE3_9HEXA</name>
<keyword evidence="2" id="KW-1185">Reference proteome</keyword>
<dbReference type="Proteomes" id="UP000708208">
    <property type="component" value="Unassembled WGS sequence"/>
</dbReference>
<reference evidence="1" key="1">
    <citation type="submission" date="2021-06" db="EMBL/GenBank/DDBJ databases">
        <authorList>
            <person name="Hodson N. C."/>
            <person name="Mongue J. A."/>
            <person name="Jaron S. K."/>
        </authorList>
    </citation>
    <scope>NUCLEOTIDE SEQUENCE</scope>
</reference>
<sequence>DYYNVSQNGSTLIKSQIWNYFTEQATELLGLYDFDRIKPENRIAGFQFLDIAKDIFNLRCPSHYVPKMHLDMSIGAFRAIQLRDFLYNEPPISHDEVERIMRVLKKCNASINESFPFTWVNRTCPENVTDMVAAGVTITENPLGTMGQFHMFDEDLFIDVPNFMGPQQREPIIDTVWNIYLHAHSYCFQFFNNSAFNDHHKFSSIMMSLFSNGIQELW</sequence>
<accession>A0A8J2KWE3</accession>
<organism evidence="1 2">
    <name type="scientific">Allacma fusca</name>
    <dbReference type="NCBI Taxonomy" id="39272"/>
    <lineage>
        <taxon>Eukaryota</taxon>
        <taxon>Metazoa</taxon>
        <taxon>Ecdysozoa</taxon>
        <taxon>Arthropoda</taxon>
        <taxon>Hexapoda</taxon>
        <taxon>Collembola</taxon>
        <taxon>Symphypleona</taxon>
        <taxon>Sminthuridae</taxon>
        <taxon>Allacma</taxon>
    </lineage>
</organism>
<protein>
    <submittedName>
        <fullName evidence="1">Uncharacterized protein</fullName>
    </submittedName>
</protein>
<dbReference type="AlphaFoldDB" id="A0A8J2KWE3"/>
<dbReference type="OrthoDB" id="8290869at2759"/>
<gene>
    <name evidence="1" type="ORF">AFUS01_LOCUS33006</name>
</gene>
<evidence type="ECO:0000313" key="2">
    <source>
        <dbReference type="Proteomes" id="UP000708208"/>
    </source>
</evidence>
<proteinExistence type="predicted"/>
<feature type="non-terminal residue" evidence="1">
    <location>
        <position position="1"/>
    </location>
</feature>
<dbReference type="EMBL" id="CAJVCH010527307">
    <property type="protein sequence ID" value="CAG7822751.1"/>
    <property type="molecule type" value="Genomic_DNA"/>
</dbReference>